<name>A0A502FV92_9PROT</name>
<dbReference type="GO" id="GO:0004129">
    <property type="term" value="F:cytochrome-c oxidase activity"/>
    <property type="evidence" value="ECO:0007669"/>
    <property type="project" value="InterPro"/>
</dbReference>
<dbReference type="EMBL" id="RCZP01000019">
    <property type="protein sequence ID" value="TPG53172.1"/>
    <property type="molecule type" value="Genomic_DNA"/>
</dbReference>
<dbReference type="PROSITE" id="PS50253">
    <property type="entry name" value="COX3"/>
    <property type="match status" value="1"/>
</dbReference>
<dbReference type="InterPro" id="IPR035973">
    <property type="entry name" value="Cyt_c_oxidase_su3-like_sf"/>
</dbReference>
<feature type="transmembrane region" description="Helical" evidence="7">
    <location>
        <begin position="125"/>
        <end position="148"/>
    </location>
</feature>
<evidence type="ECO:0000256" key="5">
    <source>
        <dbReference type="ARBA" id="ARBA00023136"/>
    </source>
</evidence>
<evidence type="ECO:0000256" key="3">
    <source>
        <dbReference type="ARBA" id="ARBA00022692"/>
    </source>
</evidence>
<comment type="similarity">
    <text evidence="2 6">Belongs to the cytochrome c oxidase subunit 3 family.</text>
</comment>
<dbReference type="InterPro" id="IPR000298">
    <property type="entry name" value="Cyt_c_oxidase-like_su3"/>
</dbReference>
<feature type="domain" description="Heme-copper oxidase subunit III family profile" evidence="8">
    <location>
        <begin position="1"/>
        <end position="209"/>
    </location>
</feature>
<organism evidence="9 10">
    <name type="scientific">Muricoccus nepalensis</name>
    <dbReference type="NCBI Taxonomy" id="1854500"/>
    <lineage>
        <taxon>Bacteria</taxon>
        <taxon>Pseudomonadati</taxon>
        <taxon>Pseudomonadota</taxon>
        <taxon>Alphaproteobacteria</taxon>
        <taxon>Acetobacterales</taxon>
        <taxon>Roseomonadaceae</taxon>
        <taxon>Muricoccus</taxon>
    </lineage>
</organism>
<reference evidence="9 10" key="1">
    <citation type="journal article" date="2019" name="Environ. Microbiol.">
        <title>Species interactions and distinct microbial communities in high Arctic permafrost affected cryosols are associated with the CH4 and CO2 gas fluxes.</title>
        <authorList>
            <person name="Altshuler I."/>
            <person name="Hamel J."/>
            <person name="Turney S."/>
            <person name="Magnuson E."/>
            <person name="Levesque R."/>
            <person name="Greer C."/>
            <person name="Whyte L.G."/>
        </authorList>
    </citation>
    <scope>NUCLEOTIDE SEQUENCE [LARGE SCALE GENOMIC DNA]</scope>
    <source>
        <strain evidence="9 10">S9.3B</strain>
    </source>
</reference>
<dbReference type="GO" id="GO:0019646">
    <property type="term" value="P:aerobic electron transport chain"/>
    <property type="evidence" value="ECO:0007669"/>
    <property type="project" value="InterPro"/>
</dbReference>
<dbReference type="InterPro" id="IPR013833">
    <property type="entry name" value="Cyt_c_oxidase_su3_a-hlx"/>
</dbReference>
<feature type="transmembrane region" description="Helical" evidence="7">
    <location>
        <begin position="64"/>
        <end position="83"/>
    </location>
</feature>
<evidence type="ECO:0000256" key="7">
    <source>
        <dbReference type="SAM" id="Phobius"/>
    </source>
</evidence>
<dbReference type="GO" id="GO:0005886">
    <property type="term" value="C:plasma membrane"/>
    <property type="evidence" value="ECO:0007669"/>
    <property type="project" value="UniProtKB-SubCell"/>
</dbReference>
<evidence type="ECO:0000259" key="8">
    <source>
        <dbReference type="PROSITE" id="PS50253"/>
    </source>
</evidence>
<dbReference type="OrthoDB" id="9810850at2"/>
<evidence type="ECO:0000256" key="6">
    <source>
        <dbReference type="RuleBase" id="RU003376"/>
    </source>
</evidence>
<dbReference type="Gene3D" id="1.20.120.80">
    <property type="entry name" value="Cytochrome c oxidase, subunit III, four-helix bundle"/>
    <property type="match status" value="1"/>
</dbReference>
<evidence type="ECO:0000256" key="1">
    <source>
        <dbReference type="ARBA" id="ARBA00004141"/>
    </source>
</evidence>
<evidence type="ECO:0000256" key="4">
    <source>
        <dbReference type="ARBA" id="ARBA00022989"/>
    </source>
</evidence>
<sequence length="210" mass="22814">MSGEAEALREPWASLRRQREAASFGMWLFLGSEALLFGGLILAFSVNRLLHPDAFAGAGHETNVVYGTVNTVVLLTSSLAMAVGAEAARAGLRELALLGLSLTLALAVAFLVIKGFEWSADIDEGLFPGQAFKLAPPAAGIFFAFYWFMTGLHGLHVTAGISVIAWITWQAWRGERPLESPAFEAAALYWHLVDIVWVFLYPLLYLGGRS</sequence>
<dbReference type="PANTHER" id="PTHR11403:SF6">
    <property type="entry name" value="NITRIC OXIDE REDUCTASE SUBUNIT E"/>
    <property type="match status" value="1"/>
</dbReference>
<proteinExistence type="inferred from homology"/>
<feature type="transmembrane region" description="Helical" evidence="7">
    <location>
        <begin position="187"/>
        <end position="206"/>
    </location>
</feature>
<keyword evidence="4 7" id="KW-1133">Transmembrane helix</keyword>
<dbReference type="InterPro" id="IPR024791">
    <property type="entry name" value="Cyt_c/ubiquinol_Oxase_su3"/>
</dbReference>
<dbReference type="AlphaFoldDB" id="A0A502FV92"/>
<protein>
    <submittedName>
        <fullName evidence="9">Cytochrome c oxidase subunit 3 family protein</fullName>
    </submittedName>
</protein>
<dbReference type="Proteomes" id="UP000317078">
    <property type="component" value="Unassembled WGS sequence"/>
</dbReference>
<keyword evidence="5 7" id="KW-0472">Membrane</keyword>
<comment type="caution">
    <text evidence="9">The sequence shown here is derived from an EMBL/GenBank/DDBJ whole genome shotgun (WGS) entry which is preliminary data.</text>
</comment>
<feature type="transmembrane region" description="Helical" evidence="7">
    <location>
        <begin position="95"/>
        <end position="113"/>
    </location>
</feature>
<evidence type="ECO:0000313" key="10">
    <source>
        <dbReference type="Proteomes" id="UP000317078"/>
    </source>
</evidence>
<dbReference type="SUPFAM" id="SSF81452">
    <property type="entry name" value="Cytochrome c oxidase subunit III-like"/>
    <property type="match status" value="1"/>
</dbReference>
<dbReference type="RefSeq" id="WP_140885076.1">
    <property type="nucleotide sequence ID" value="NZ_RCZP01000019.1"/>
</dbReference>
<keyword evidence="10" id="KW-1185">Reference proteome</keyword>
<feature type="transmembrane region" description="Helical" evidence="7">
    <location>
        <begin position="21"/>
        <end position="44"/>
    </location>
</feature>
<evidence type="ECO:0000313" key="9">
    <source>
        <dbReference type="EMBL" id="TPG53172.1"/>
    </source>
</evidence>
<comment type="subcellular location">
    <subcellularLocation>
        <location evidence="6">Cell membrane</location>
        <topology evidence="6">Multi-pass membrane protein</topology>
    </subcellularLocation>
    <subcellularLocation>
        <location evidence="1">Membrane</location>
        <topology evidence="1">Multi-pass membrane protein</topology>
    </subcellularLocation>
</comment>
<gene>
    <name evidence="9" type="ORF">EAH89_17835</name>
</gene>
<feature type="transmembrane region" description="Helical" evidence="7">
    <location>
        <begin position="155"/>
        <end position="172"/>
    </location>
</feature>
<evidence type="ECO:0000256" key="2">
    <source>
        <dbReference type="ARBA" id="ARBA00010581"/>
    </source>
</evidence>
<accession>A0A502FV92</accession>
<dbReference type="PANTHER" id="PTHR11403">
    <property type="entry name" value="CYTOCHROME C OXIDASE SUBUNIT III"/>
    <property type="match status" value="1"/>
</dbReference>
<keyword evidence="3 6" id="KW-0812">Transmembrane</keyword>
<dbReference type="Pfam" id="PF00510">
    <property type="entry name" value="COX3"/>
    <property type="match status" value="1"/>
</dbReference>